<dbReference type="Gene3D" id="3.20.20.80">
    <property type="entry name" value="Glycosidases"/>
    <property type="match status" value="1"/>
</dbReference>
<evidence type="ECO:0000256" key="3">
    <source>
        <dbReference type="ARBA" id="ARBA00023295"/>
    </source>
</evidence>
<dbReference type="PANTHER" id="PTHR42732">
    <property type="entry name" value="BETA-GALACTOSIDASE"/>
    <property type="match status" value="1"/>
</dbReference>
<evidence type="ECO:0000313" key="8">
    <source>
        <dbReference type="Proteomes" id="UP000238304"/>
    </source>
</evidence>
<dbReference type="InterPro" id="IPR006103">
    <property type="entry name" value="Glyco_hydro_2_cat"/>
</dbReference>
<dbReference type="InterPro" id="IPR013783">
    <property type="entry name" value="Ig-like_fold"/>
</dbReference>
<comment type="similarity">
    <text evidence="1">Belongs to the glycosyl hydrolase 2 family.</text>
</comment>
<dbReference type="InterPro" id="IPR006104">
    <property type="entry name" value="Glyco_hydro_2_N"/>
</dbReference>
<dbReference type="InterPro" id="IPR006101">
    <property type="entry name" value="Glyco_hydro_2"/>
</dbReference>
<dbReference type="InterPro" id="IPR036156">
    <property type="entry name" value="Beta-gal/glucu_dom_sf"/>
</dbReference>
<keyword evidence="2" id="KW-0378">Hydrolase</keyword>
<organism evidence="7 8">
    <name type="scientific">Bacteroides zoogleoformans</name>
    <dbReference type="NCBI Taxonomy" id="28119"/>
    <lineage>
        <taxon>Bacteria</taxon>
        <taxon>Pseudomonadati</taxon>
        <taxon>Bacteroidota</taxon>
        <taxon>Bacteroidia</taxon>
        <taxon>Bacteroidales</taxon>
        <taxon>Bacteroidaceae</taxon>
        <taxon>Bacteroides</taxon>
    </lineage>
</organism>
<dbReference type="SUPFAM" id="SSF49303">
    <property type="entry name" value="beta-Galactosidase/glucuronidase domain"/>
    <property type="match status" value="1"/>
</dbReference>
<proteinExistence type="inferred from homology"/>
<dbReference type="Proteomes" id="UP000238304">
    <property type="component" value="Chromosome"/>
</dbReference>
<gene>
    <name evidence="7" type="ORF">C4H11_09385</name>
</gene>
<sequence>MKAFISSLTAIILFAFTEPALGQRQTYSLNPDWQFRFSHQVHRNTEQRVDLPHTWNAQDALSGKIDYKRGIGNYTKKIFIPEAWKQKRLFIRFEGANSIANLFVNGKHRGEHRGGYGAFIFELTNHVRYGEENSLLVRVNNAEQLDVMPLVGDFNFYGGIYRDVEFIITDNVCISPLDYASPGLYLTQQDVNEKQAKVQATVMLSNVYTIPQERVIRLQIKENGKVIDEYERKVTVQAQQHNQPVSFTFKIDNPHLWNGTQDPFMYQVTASVWEKKQQTDCVTQPLGLRYYSVDADKGFFLNGKHLNLHGVCKHQDRAERGNALHPYHHEEDVSLMREMGVNAVRLAHYPHSTYLYSLLDRHGIIAWAEIPFVGPGGYADKGFVDMPSFRSNGKEQLKELIRQHYNHPSICFWGLFNELKEEGDNPVEYIKELHELAHREDPTRPTTAASNQEGDMNFITDVIAWNRYDGWYGATPASLATWLDKTHRENPQLKIAISEYGAGASLYHQQDSLRQSTPKSWWHPENWQTYYHIQNWRIISKRPYVWGSFVWNMFDFGAAHRMEGDRPGINDKGLVTYDRRTKKDAFFFYKANWNPEPMLYICGKRNNLRTKKETEIWIFSNGNEVTLYVNNEKPQTVGTDEWKTASFNISLIPGINRIKAQTSINGKMQEDECIWVLEQ</sequence>
<evidence type="ECO:0000259" key="5">
    <source>
        <dbReference type="Pfam" id="PF02836"/>
    </source>
</evidence>
<accession>A0ABM6T8Z3</accession>
<dbReference type="PANTHER" id="PTHR42732:SF1">
    <property type="entry name" value="BETA-MANNOSIDASE"/>
    <property type="match status" value="1"/>
</dbReference>
<dbReference type="SUPFAM" id="SSF49785">
    <property type="entry name" value="Galactose-binding domain-like"/>
    <property type="match status" value="1"/>
</dbReference>
<keyword evidence="3" id="KW-0326">Glycosidase</keyword>
<feature type="domain" description="Glycosyl hydrolases family 2 sugar binding" evidence="6">
    <location>
        <begin position="64"/>
        <end position="166"/>
    </location>
</feature>
<evidence type="ECO:0000256" key="2">
    <source>
        <dbReference type="ARBA" id="ARBA00022801"/>
    </source>
</evidence>
<dbReference type="Gene3D" id="2.60.120.260">
    <property type="entry name" value="Galactose-binding domain-like"/>
    <property type="match status" value="1"/>
</dbReference>
<dbReference type="SUPFAM" id="SSF51445">
    <property type="entry name" value="(Trans)glycosidases"/>
    <property type="match status" value="1"/>
</dbReference>
<dbReference type="Pfam" id="PF02837">
    <property type="entry name" value="Glyco_hydro_2_N"/>
    <property type="match status" value="1"/>
</dbReference>
<dbReference type="InterPro" id="IPR017853">
    <property type="entry name" value="GH"/>
</dbReference>
<dbReference type="Pfam" id="PF00703">
    <property type="entry name" value="Glyco_hydro_2"/>
    <property type="match status" value="1"/>
</dbReference>
<dbReference type="PRINTS" id="PR00132">
    <property type="entry name" value="GLHYDRLASE2"/>
</dbReference>
<dbReference type="RefSeq" id="WP_106041460.1">
    <property type="nucleotide sequence ID" value="NZ_CP027231.1"/>
</dbReference>
<feature type="domain" description="Glycoside hydrolase family 2 immunoglobulin-like beta-sandwich" evidence="4">
    <location>
        <begin position="187"/>
        <end position="289"/>
    </location>
</feature>
<evidence type="ECO:0000313" key="7">
    <source>
        <dbReference type="EMBL" id="AVM53114.1"/>
    </source>
</evidence>
<dbReference type="Gene3D" id="2.60.40.10">
    <property type="entry name" value="Immunoglobulins"/>
    <property type="match status" value="2"/>
</dbReference>
<dbReference type="InterPro" id="IPR051913">
    <property type="entry name" value="GH2_Domain-Containing"/>
</dbReference>
<reference evidence="7 8" key="1">
    <citation type="submission" date="2018-02" db="EMBL/GenBank/DDBJ databases">
        <authorList>
            <person name="Holder M.E."/>
            <person name="Ajami N.J."/>
            <person name="Petrosino J.F."/>
        </authorList>
    </citation>
    <scope>NUCLEOTIDE SEQUENCE [LARGE SCALE GENOMIC DNA]</scope>
    <source>
        <strain evidence="7 8">ATCC 33285</strain>
    </source>
</reference>
<protein>
    <submittedName>
        <fullName evidence="7">Beta-galactosidase</fullName>
    </submittedName>
</protein>
<dbReference type="EMBL" id="CP027231">
    <property type="protein sequence ID" value="AVM53114.1"/>
    <property type="molecule type" value="Genomic_DNA"/>
</dbReference>
<evidence type="ECO:0000259" key="6">
    <source>
        <dbReference type="Pfam" id="PF02837"/>
    </source>
</evidence>
<name>A0ABM6T8Z3_9BACE</name>
<keyword evidence="8" id="KW-1185">Reference proteome</keyword>
<evidence type="ECO:0000256" key="1">
    <source>
        <dbReference type="ARBA" id="ARBA00007401"/>
    </source>
</evidence>
<evidence type="ECO:0000259" key="4">
    <source>
        <dbReference type="Pfam" id="PF00703"/>
    </source>
</evidence>
<dbReference type="Pfam" id="PF02836">
    <property type="entry name" value="Glyco_hydro_2_C"/>
    <property type="match status" value="1"/>
</dbReference>
<feature type="domain" description="Glycoside hydrolase family 2 catalytic" evidence="5">
    <location>
        <begin position="296"/>
        <end position="593"/>
    </location>
</feature>
<dbReference type="InterPro" id="IPR006102">
    <property type="entry name" value="Ig-like_GH2"/>
</dbReference>
<dbReference type="InterPro" id="IPR008979">
    <property type="entry name" value="Galactose-bd-like_sf"/>
</dbReference>